<evidence type="ECO:0000256" key="3">
    <source>
        <dbReference type="ARBA" id="ARBA00009780"/>
    </source>
</evidence>
<comment type="subcellular location">
    <subcellularLocation>
        <location evidence="11">Endomembrane system</location>
        <topology evidence="11">Single-pass type IV membrane protein</topology>
    </subcellularLocation>
    <subcellularLocation>
        <location evidence="1">Membrane</location>
        <topology evidence="1">Multi-pass membrane protein</topology>
    </subcellularLocation>
</comment>
<evidence type="ECO:0000259" key="17">
    <source>
        <dbReference type="PROSITE" id="PS50859"/>
    </source>
</evidence>
<dbReference type="GO" id="GO:0016020">
    <property type="term" value="C:membrane"/>
    <property type="evidence" value="ECO:0007669"/>
    <property type="project" value="UniProtKB-SubCell"/>
</dbReference>
<keyword evidence="12" id="KW-0106">Calcium</keyword>
<evidence type="ECO:0000313" key="19">
    <source>
        <dbReference type="EMBL" id="CUA69894.1"/>
    </source>
</evidence>
<sequence length="961" mass="108780">MTETQESEIIHEHKEAENSMQNTSGVSPLLYYPVASMESKCCESDAEQPLFQSKRQRTEAPSTEERVCNPEPLGWHIFIRLPVEVFTEIASNLLMDRSSRRVWTGAMKNVKGLPPCPPDMSEPYYLALMFSPFCTICGRAGDCEFYPALRVRLCCRCDLKLLRGAETLVPSLGKLVHQQKVLQSVRVNGILYSGVHCSILKEEANYVESRFEELQKSGDPVALAVWEEDRARVVEQRKKEAVEMERFDYCGKRPKDIMPMFNWQKAAYQIVLRRRTKSTDEQTRDSSTTSGLVKVPVEVFAEIASYLLPVDIISLSRSNKFHRNLLMNRSSRRIWTDAMKNVKDLPRCPSDMSEPSYLALLFSLYCTICGQTDECNFYSILRVRICWPCRARCLTSVHKFPLTLEKLVHQELITEFRYNPKTGNSAYYGTLEKEAIDLFGELTEVQMFGDQAALAAWEKARVEAVKKRRKSLIHALVAREATILAENRSGKRDFSTAVSTILSKIPPNNSKLTYVWEQYLFHYVSEDGLTFLVMADDAAGRRMPFTFIADLQRRFTTAYSRDQIEDAPAYGLNEFSPQIGKLIEQYNTAPPVDALSQAQQDLAQVKDIMVHNVEQILSRGERIELLVDKTDNMATQSHAFRRGARTVRRQQFWRNQRIVALSVFVGFDNYTHSPYVAEWYNTISNIPFILLGLFGAYSCLAPHLQPNQKPLPDGRRHAAGNLGIMLIGFGSSIFHATLKWHAQVLLDELPMIFVISLVLYLICADEDRWKGENAWKLKVGLAAVPLSVSAVYLYYPNPILHQACFAIINFTLTYRTRLLFKTAPPTVPAADLKAAKHYIITGSLLFTLAFAIWNVDNVWCDSWTALRAHAWSGQSWTGMGVLVGAVTQGHAWWHLLTGLGCSRIAAGTSYLMICRKFPGAFELTSPALGLVPAIRWRESAVVVEKAKGGGVNGNAKMDKWQ</sequence>
<feature type="binding site" evidence="13">
    <location>
        <position position="735"/>
    </location>
    <ligand>
        <name>Zn(2+)</name>
        <dbReference type="ChEBI" id="CHEBI:29105"/>
        <note>catalytic</note>
    </ligand>
</feature>
<evidence type="ECO:0000256" key="4">
    <source>
        <dbReference type="ARBA" id="ARBA00022448"/>
    </source>
</evidence>
<protein>
    <recommendedName>
        <fullName evidence="10">Synaptobrevin homolog YKT6</fullName>
    </recommendedName>
</protein>
<comment type="cofactor">
    <cofactor evidence="13">
        <name>Zn(2+)</name>
        <dbReference type="ChEBI" id="CHEBI:29105"/>
    </cofactor>
</comment>
<feature type="binding site" evidence="13">
    <location>
        <position position="890"/>
    </location>
    <ligand>
        <name>Zn(2+)</name>
        <dbReference type="ChEBI" id="CHEBI:29105"/>
        <note>catalytic</note>
    </ligand>
</feature>
<keyword evidence="13" id="KW-0862">Zinc</keyword>
<keyword evidence="20" id="KW-1185">Reference proteome</keyword>
<comment type="similarity">
    <text evidence="3">Belongs to the alkaline ceramidase family.</text>
</comment>
<dbReference type="PRINTS" id="PR00219">
    <property type="entry name" value="SYNAPTOBREVN"/>
</dbReference>
<evidence type="ECO:0000256" key="1">
    <source>
        <dbReference type="ARBA" id="ARBA00004141"/>
    </source>
</evidence>
<keyword evidence="9" id="KW-0472">Membrane</keyword>
<feature type="domain" description="Longin" evidence="17">
    <location>
        <begin position="476"/>
        <end position="579"/>
    </location>
</feature>
<proteinExistence type="inferred from homology"/>
<evidence type="ECO:0000256" key="14">
    <source>
        <dbReference type="PROSITE-ProRule" id="PRU00290"/>
    </source>
</evidence>
<dbReference type="FunFam" id="3.30.450.50:FF:000015">
    <property type="entry name" value="Synaptobrevin 2 isoform 1"/>
    <property type="match status" value="1"/>
</dbReference>
<evidence type="ECO:0000256" key="15">
    <source>
        <dbReference type="SAM" id="MobiDB-lite"/>
    </source>
</evidence>
<evidence type="ECO:0000256" key="8">
    <source>
        <dbReference type="ARBA" id="ARBA00022989"/>
    </source>
</evidence>
<evidence type="ECO:0000256" key="7">
    <source>
        <dbReference type="ARBA" id="ARBA00022927"/>
    </source>
</evidence>
<dbReference type="InterPro" id="IPR051097">
    <property type="entry name" value="Synaptobrevin-like_transport"/>
</dbReference>
<dbReference type="SUPFAM" id="SSF64356">
    <property type="entry name" value="SNARE-like"/>
    <property type="match status" value="1"/>
</dbReference>
<dbReference type="GO" id="GO:0015031">
    <property type="term" value="P:protein transport"/>
    <property type="evidence" value="ECO:0007669"/>
    <property type="project" value="UniProtKB-KW"/>
</dbReference>
<dbReference type="Gene3D" id="3.30.450.50">
    <property type="entry name" value="Longin domain"/>
    <property type="match status" value="1"/>
</dbReference>
<evidence type="ECO:0000259" key="16">
    <source>
        <dbReference type="PROSITE" id="PS50181"/>
    </source>
</evidence>
<dbReference type="CDD" id="cd14824">
    <property type="entry name" value="Longin"/>
    <property type="match status" value="1"/>
</dbReference>
<dbReference type="GO" id="GO:0006672">
    <property type="term" value="P:ceramide metabolic process"/>
    <property type="evidence" value="ECO:0007669"/>
    <property type="project" value="InterPro"/>
</dbReference>
<keyword evidence="6" id="KW-0378">Hydrolase</keyword>
<dbReference type="SUPFAM" id="SSF58038">
    <property type="entry name" value="SNARE fusion complex"/>
    <property type="match status" value="1"/>
</dbReference>
<keyword evidence="7" id="KW-0653">Protein transport</keyword>
<evidence type="ECO:0000256" key="2">
    <source>
        <dbReference type="ARBA" id="ARBA00008025"/>
    </source>
</evidence>
<evidence type="ECO:0000256" key="10">
    <source>
        <dbReference type="ARBA" id="ARBA00026133"/>
    </source>
</evidence>
<reference evidence="19 20" key="1">
    <citation type="submission" date="2015-07" db="EMBL/GenBank/DDBJ databases">
        <authorList>
            <person name="Noorani M."/>
        </authorList>
    </citation>
    <scope>NUCLEOTIDE SEQUENCE [LARGE SCALE GENOMIC DNA]</scope>
    <source>
        <strain evidence="19">BBA 69670</strain>
    </source>
</reference>
<evidence type="ECO:0000256" key="13">
    <source>
        <dbReference type="PIRSR" id="PIRSR608901-2"/>
    </source>
</evidence>
<keyword evidence="4" id="KW-0813">Transport</keyword>
<evidence type="ECO:0000256" key="11">
    <source>
        <dbReference type="ARBA" id="ARBA00046280"/>
    </source>
</evidence>
<keyword evidence="8" id="KW-1133">Transmembrane helix</keyword>
<dbReference type="InterPro" id="IPR042855">
    <property type="entry name" value="V_SNARE_CC"/>
</dbReference>
<accession>A0A0K6FUY2</accession>
<evidence type="ECO:0000259" key="18">
    <source>
        <dbReference type="PROSITE" id="PS50892"/>
    </source>
</evidence>
<keyword evidence="12" id="KW-0479">Metal-binding</keyword>
<dbReference type="GO" id="GO:0005737">
    <property type="term" value="C:cytoplasm"/>
    <property type="evidence" value="ECO:0007669"/>
    <property type="project" value="UniProtKB-ARBA"/>
</dbReference>
<dbReference type="GO" id="GO:0016192">
    <property type="term" value="P:vesicle-mediated transport"/>
    <property type="evidence" value="ECO:0007669"/>
    <property type="project" value="InterPro"/>
</dbReference>
<dbReference type="PANTHER" id="PTHR21136:SF168">
    <property type="entry name" value="VESICLE-ASSOCIATED MEMBRANE PROTEIN 9"/>
    <property type="match status" value="1"/>
</dbReference>
<dbReference type="InterPro" id="IPR001388">
    <property type="entry name" value="Synaptobrevin-like"/>
</dbReference>
<feature type="binding site" evidence="12">
    <location>
        <position position="678"/>
    </location>
    <ligand>
        <name>Ca(2+)</name>
        <dbReference type="ChEBI" id="CHEBI:29108"/>
    </ligand>
</feature>
<dbReference type="AlphaFoldDB" id="A0A0K6FUY2"/>
<dbReference type="Pfam" id="PF13774">
    <property type="entry name" value="Longin"/>
    <property type="match status" value="1"/>
</dbReference>
<dbReference type="PANTHER" id="PTHR21136">
    <property type="entry name" value="SNARE PROTEINS"/>
    <property type="match status" value="1"/>
</dbReference>
<dbReference type="PROSITE" id="PS50892">
    <property type="entry name" value="V_SNARE"/>
    <property type="match status" value="1"/>
</dbReference>
<dbReference type="EMBL" id="CYGV01001001">
    <property type="protein sequence ID" value="CUA69894.1"/>
    <property type="molecule type" value="Genomic_DNA"/>
</dbReference>
<dbReference type="Pfam" id="PF05875">
    <property type="entry name" value="Ceramidase"/>
    <property type="match status" value="1"/>
</dbReference>
<organism evidence="19 20">
    <name type="scientific">Rhizoctonia solani</name>
    <dbReference type="NCBI Taxonomy" id="456999"/>
    <lineage>
        <taxon>Eukaryota</taxon>
        <taxon>Fungi</taxon>
        <taxon>Dikarya</taxon>
        <taxon>Basidiomycota</taxon>
        <taxon>Agaricomycotina</taxon>
        <taxon>Agaricomycetes</taxon>
        <taxon>Cantharellales</taxon>
        <taxon>Ceratobasidiaceae</taxon>
        <taxon>Rhizoctonia</taxon>
    </lineage>
</organism>
<evidence type="ECO:0000256" key="5">
    <source>
        <dbReference type="ARBA" id="ARBA00022692"/>
    </source>
</evidence>
<gene>
    <name evidence="19" type="ORF">RSOLAG22IIIB_04150</name>
</gene>
<dbReference type="CDD" id="cd15843">
    <property type="entry name" value="R-SNARE"/>
    <property type="match status" value="1"/>
</dbReference>
<dbReference type="PROSITE" id="PS50859">
    <property type="entry name" value="LONGIN"/>
    <property type="match status" value="1"/>
</dbReference>
<feature type="domain" description="F-box" evidence="16">
    <location>
        <begin position="289"/>
        <end position="338"/>
    </location>
</feature>
<dbReference type="InterPro" id="IPR001810">
    <property type="entry name" value="F-box_dom"/>
</dbReference>
<dbReference type="GO" id="GO:0046872">
    <property type="term" value="F:metal ion binding"/>
    <property type="evidence" value="ECO:0007669"/>
    <property type="project" value="UniProtKB-KW"/>
</dbReference>
<dbReference type="GO" id="GO:0012505">
    <property type="term" value="C:endomembrane system"/>
    <property type="evidence" value="ECO:0007669"/>
    <property type="project" value="UniProtKB-SubCell"/>
</dbReference>
<feature type="binding site" evidence="13">
    <location>
        <position position="894"/>
    </location>
    <ligand>
        <name>Zn(2+)</name>
        <dbReference type="ChEBI" id="CHEBI:29105"/>
        <note>catalytic</note>
    </ligand>
</feature>
<dbReference type="InterPro" id="IPR008901">
    <property type="entry name" value="ACER"/>
</dbReference>
<dbReference type="InterPro" id="IPR011012">
    <property type="entry name" value="Longin-like_dom_sf"/>
</dbReference>
<evidence type="ECO:0000256" key="6">
    <source>
        <dbReference type="ARBA" id="ARBA00022801"/>
    </source>
</evidence>
<feature type="binding site" evidence="12">
    <location>
        <position position="669"/>
    </location>
    <ligand>
        <name>Ca(2+)</name>
        <dbReference type="ChEBI" id="CHEBI:29108"/>
    </ligand>
</feature>
<dbReference type="Pfam" id="PF00957">
    <property type="entry name" value="Synaptobrevin"/>
    <property type="match status" value="1"/>
</dbReference>
<feature type="domain" description="V-SNARE coiled-coil homology" evidence="18">
    <location>
        <begin position="594"/>
        <end position="654"/>
    </location>
</feature>
<dbReference type="GO" id="GO:0016811">
    <property type="term" value="F:hydrolase activity, acting on carbon-nitrogen (but not peptide) bonds, in linear amides"/>
    <property type="evidence" value="ECO:0007669"/>
    <property type="project" value="InterPro"/>
</dbReference>
<keyword evidence="5" id="KW-0812">Transmembrane</keyword>
<name>A0A0K6FUY2_9AGAM</name>
<evidence type="ECO:0000256" key="9">
    <source>
        <dbReference type="ARBA" id="ARBA00023136"/>
    </source>
</evidence>
<evidence type="ECO:0000256" key="12">
    <source>
        <dbReference type="PIRSR" id="PIRSR608901-1"/>
    </source>
</evidence>
<dbReference type="InterPro" id="IPR010908">
    <property type="entry name" value="Longin_dom"/>
</dbReference>
<dbReference type="Proteomes" id="UP000044841">
    <property type="component" value="Unassembled WGS sequence"/>
</dbReference>
<feature type="region of interest" description="Disordered" evidence="15">
    <location>
        <begin position="47"/>
        <end position="66"/>
    </location>
</feature>
<dbReference type="Gene3D" id="1.20.5.110">
    <property type="match status" value="1"/>
</dbReference>
<dbReference type="SMART" id="SM01270">
    <property type="entry name" value="Longin"/>
    <property type="match status" value="1"/>
</dbReference>
<keyword evidence="14" id="KW-0175">Coiled coil</keyword>
<evidence type="ECO:0000313" key="20">
    <source>
        <dbReference type="Proteomes" id="UP000044841"/>
    </source>
</evidence>
<dbReference type="FunFam" id="1.20.5.110:FF:000004">
    <property type="entry name" value="Vesicle-associated membrane protein 7"/>
    <property type="match status" value="1"/>
</dbReference>
<dbReference type="PROSITE" id="PS50181">
    <property type="entry name" value="FBOX"/>
    <property type="match status" value="1"/>
</dbReference>
<comment type="similarity">
    <text evidence="2">Belongs to the synaptobrevin family.</text>
</comment>